<dbReference type="InterPro" id="IPR050571">
    <property type="entry name" value="Class-IV_PLP-Dep_Aminotrnsfr"/>
</dbReference>
<dbReference type="GO" id="GO:0046394">
    <property type="term" value="P:carboxylic acid biosynthetic process"/>
    <property type="evidence" value="ECO:0007669"/>
    <property type="project" value="UniProtKB-ARBA"/>
</dbReference>
<evidence type="ECO:0000256" key="2">
    <source>
        <dbReference type="ARBA" id="ARBA00009320"/>
    </source>
</evidence>
<dbReference type="PANTHER" id="PTHR42743:SF11">
    <property type="entry name" value="AMINODEOXYCHORISMATE LYASE"/>
    <property type="match status" value="1"/>
</dbReference>
<evidence type="ECO:0000256" key="3">
    <source>
        <dbReference type="ARBA" id="ARBA00022898"/>
    </source>
</evidence>
<dbReference type="GO" id="GO:0008652">
    <property type="term" value="P:amino acid biosynthetic process"/>
    <property type="evidence" value="ECO:0007669"/>
    <property type="project" value="UniProtKB-ARBA"/>
</dbReference>
<gene>
    <name evidence="4" type="ORF">METZ01_LOCUS266509</name>
</gene>
<dbReference type="EMBL" id="UINC01075457">
    <property type="protein sequence ID" value="SVC13655.1"/>
    <property type="molecule type" value="Genomic_DNA"/>
</dbReference>
<dbReference type="GO" id="GO:0003824">
    <property type="term" value="F:catalytic activity"/>
    <property type="evidence" value="ECO:0007669"/>
    <property type="project" value="InterPro"/>
</dbReference>
<dbReference type="Gene3D" id="3.30.470.10">
    <property type="match status" value="1"/>
</dbReference>
<organism evidence="4">
    <name type="scientific">marine metagenome</name>
    <dbReference type="NCBI Taxonomy" id="408172"/>
    <lineage>
        <taxon>unclassified sequences</taxon>
        <taxon>metagenomes</taxon>
        <taxon>ecological metagenomes</taxon>
    </lineage>
</organism>
<protein>
    <recommendedName>
        <fullName evidence="5">Aminotransferase class IV</fullName>
    </recommendedName>
</protein>
<dbReference type="Pfam" id="PF01063">
    <property type="entry name" value="Aminotran_4"/>
    <property type="match status" value="1"/>
</dbReference>
<dbReference type="Gene3D" id="3.20.10.10">
    <property type="entry name" value="D-amino Acid Aminotransferase, subunit A, domain 2"/>
    <property type="match status" value="1"/>
</dbReference>
<proteinExistence type="inferred from homology"/>
<sequence length="302" mass="33623">MSTHKYLHDNRNDQILIYVNGEILPRDKAKISVFDSGFLLGDGVWEGIRFHNKHLVFIQEHLDRLFHGASSLDIDIGMSKDRIKSLIISVLDANRMITDVHIRLIVSRGLKKTPYQHPNANIGESTIVIIPEYKKVDKTISNKGISLVTVLARRGTADTQDPRLNTLSKLNCIFACIEADKKGGDEGLMNDVNGNISTCNSTNFFIVRGKEVWTSTGEYCLPGVTRGAIIQLCKGNNIPIFEKNFLVDDVINADEAFVTGTFAGVIPAVNIDGKKIGDENRGLMTETLFNLYKNKIEILYPS</sequence>
<dbReference type="AlphaFoldDB" id="A0A382JPQ4"/>
<comment type="cofactor">
    <cofactor evidence="1">
        <name>pyridoxal 5'-phosphate</name>
        <dbReference type="ChEBI" id="CHEBI:597326"/>
    </cofactor>
</comment>
<dbReference type="SUPFAM" id="SSF56752">
    <property type="entry name" value="D-aminoacid aminotransferase-like PLP-dependent enzymes"/>
    <property type="match status" value="1"/>
</dbReference>
<accession>A0A382JPQ4</accession>
<keyword evidence="3" id="KW-0663">Pyridoxal phosphate</keyword>
<evidence type="ECO:0000256" key="1">
    <source>
        <dbReference type="ARBA" id="ARBA00001933"/>
    </source>
</evidence>
<dbReference type="InterPro" id="IPR036038">
    <property type="entry name" value="Aminotransferase-like"/>
</dbReference>
<dbReference type="PANTHER" id="PTHR42743">
    <property type="entry name" value="AMINO-ACID AMINOTRANSFERASE"/>
    <property type="match status" value="1"/>
</dbReference>
<reference evidence="4" key="1">
    <citation type="submission" date="2018-05" db="EMBL/GenBank/DDBJ databases">
        <authorList>
            <person name="Lanie J.A."/>
            <person name="Ng W.-L."/>
            <person name="Kazmierczak K.M."/>
            <person name="Andrzejewski T.M."/>
            <person name="Davidsen T.M."/>
            <person name="Wayne K.J."/>
            <person name="Tettelin H."/>
            <person name="Glass J.I."/>
            <person name="Rusch D."/>
            <person name="Podicherti R."/>
            <person name="Tsui H.-C.T."/>
            <person name="Winkler M.E."/>
        </authorList>
    </citation>
    <scope>NUCLEOTIDE SEQUENCE</scope>
</reference>
<dbReference type="InterPro" id="IPR043132">
    <property type="entry name" value="BCAT-like_C"/>
</dbReference>
<dbReference type="InterPro" id="IPR043131">
    <property type="entry name" value="BCAT-like_N"/>
</dbReference>
<comment type="similarity">
    <text evidence="2">Belongs to the class-IV pyridoxal-phosphate-dependent aminotransferase family.</text>
</comment>
<dbReference type="InterPro" id="IPR001544">
    <property type="entry name" value="Aminotrans_IV"/>
</dbReference>
<dbReference type="FunFam" id="3.20.10.10:FF:000002">
    <property type="entry name" value="D-alanine aminotransferase"/>
    <property type="match status" value="1"/>
</dbReference>
<evidence type="ECO:0008006" key="5">
    <source>
        <dbReference type="Google" id="ProtNLM"/>
    </source>
</evidence>
<evidence type="ECO:0000313" key="4">
    <source>
        <dbReference type="EMBL" id="SVC13655.1"/>
    </source>
</evidence>
<name>A0A382JPQ4_9ZZZZ</name>